<dbReference type="GO" id="GO:0120015">
    <property type="term" value="F:sterol transfer activity"/>
    <property type="evidence" value="ECO:0007669"/>
    <property type="project" value="TreeGrafter"/>
</dbReference>
<keyword evidence="4" id="KW-1133">Transmembrane helix</keyword>
<dbReference type="AlphaFoldDB" id="I0YN26"/>
<dbReference type="OrthoDB" id="67700at2759"/>
<dbReference type="KEGG" id="csl:COCSUDRAFT_44606"/>
<evidence type="ECO:0000313" key="6">
    <source>
        <dbReference type="EMBL" id="EIE19795.1"/>
    </source>
</evidence>
<feature type="domain" description="VASt" evidence="5">
    <location>
        <begin position="82"/>
        <end position="250"/>
    </location>
</feature>
<feature type="transmembrane region" description="Helical" evidence="4">
    <location>
        <begin position="267"/>
        <end position="287"/>
    </location>
</feature>
<dbReference type="PANTHER" id="PTHR23319:SF4">
    <property type="entry name" value="GRAM DOMAIN CONTAINING 1B, ISOFORM E"/>
    <property type="match status" value="1"/>
</dbReference>
<proteinExistence type="predicted"/>
<evidence type="ECO:0000313" key="7">
    <source>
        <dbReference type="Proteomes" id="UP000007264"/>
    </source>
</evidence>
<reference evidence="6 7" key="1">
    <citation type="journal article" date="2012" name="Genome Biol.">
        <title>The genome of the polar eukaryotic microalga coccomyxa subellipsoidea reveals traits of cold adaptation.</title>
        <authorList>
            <person name="Blanc G."/>
            <person name="Agarkova I."/>
            <person name="Grimwood J."/>
            <person name="Kuo A."/>
            <person name="Brueggeman A."/>
            <person name="Dunigan D."/>
            <person name="Gurnon J."/>
            <person name="Ladunga I."/>
            <person name="Lindquist E."/>
            <person name="Lucas S."/>
            <person name="Pangilinan J."/>
            <person name="Proschold T."/>
            <person name="Salamov A."/>
            <person name="Schmutz J."/>
            <person name="Weeks D."/>
            <person name="Yamada T."/>
            <person name="Claverie J.M."/>
            <person name="Grigoriev I."/>
            <person name="Van Etten J."/>
            <person name="Lomsadze A."/>
            <person name="Borodovsky M."/>
        </authorList>
    </citation>
    <scope>NUCLEOTIDE SEQUENCE [LARGE SCALE GENOMIC DNA]</scope>
    <source>
        <strain evidence="6 7">C-169</strain>
    </source>
</reference>
<protein>
    <recommendedName>
        <fullName evidence="5">VASt domain-containing protein</fullName>
    </recommendedName>
</protein>
<feature type="region of interest" description="Disordered" evidence="3">
    <location>
        <begin position="34"/>
        <end position="77"/>
    </location>
</feature>
<gene>
    <name evidence="6" type="ORF">COCSUDRAFT_44606</name>
</gene>
<dbReference type="STRING" id="574566.I0YN26"/>
<dbReference type="GO" id="GO:0140268">
    <property type="term" value="C:endoplasmic reticulum-plasma membrane contact site"/>
    <property type="evidence" value="ECO:0007669"/>
    <property type="project" value="TreeGrafter"/>
</dbReference>
<dbReference type="Proteomes" id="UP000007264">
    <property type="component" value="Unassembled WGS sequence"/>
</dbReference>
<evidence type="ECO:0000256" key="3">
    <source>
        <dbReference type="SAM" id="MobiDB-lite"/>
    </source>
</evidence>
<evidence type="ECO:0000256" key="1">
    <source>
        <dbReference type="ARBA" id="ARBA00004370"/>
    </source>
</evidence>
<dbReference type="eggNOG" id="KOG1032">
    <property type="taxonomic scope" value="Eukaryota"/>
</dbReference>
<evidence type="ECO:0000256" key="2">
    <source>
        <dbReference type="ARBA" id="ARBA00023136"/>
    </source>
</evidence>
<dbReference type="EMBL" id="AGSI01000018">
    <property type="protein sequence ID" value="EIE19795.1"/>
    <property type="molecule type" value="Genomic_DNA"/>
</dbReference>
<comment type="caution">
    <text evidence="6">The sequence shown here is derived from an EMBL/GenBank/DDBJ whole genome shotgun (WGS) entry which is preliminary data.</text>
</comment>
<dbReference type="GO" id="GO:0032934">
    <property type="term" value="F:sterol binding"/>
    <property type="evidence" value="ECO:0007669"/>
    <property type="project" value="TreeGrafter"/>
</dbReference>
<name>I0YN26_COCSC</name>
<sequence length="344" mass="37132">MRGLLALGLGASPIVGGAVAAVIVLKLRKRRRNRQQGIDDDGNAGADEVGEEAAERDIDDPWPSQSKQRSGSRATEDLAEPLSTVVLDETLPIGEHDLWRLVMADPEFQSSVQKLNKHRELKVGRWHMTKDGGAERRVKYITSFKKQMIGPKEAQCIETHSCTMHPGSGWQVDVTVQTPKVPYGNTFHSHLRWLARSIDGKRTQLKISCEVVFTGTCLVKGVVKRASMEGMKESYAKYRVHLLEHLKVDSAGGGAAEPKQGNGGRQAGRLLLLLLLGALLTIAYFAITGKLEGGRDTAAHALQQGRTLLAAAAAGLRQRTAGAQVTAAAGLHALRHQTAAIVAP</sequence>
<feature type="compositionally biased region" description="Acidic residues" evidence="3">
    <location>
        <begin position="38"/>
        <end position="60"/>
    </location>
</feature>
<dbReference type="RefSeq" id="XP_005644339.1">
    <property type="nucleotide sequence ID" value="XM_005644282.1"/>
</dbReference>
<comment type="subcellular location">
    <subcellularLocation>
        <location evidence="1">Membrane</location>
    </subcellularLocation>
</comment>
<dbReference type="PANTHER" id="PTHR23319">
    <property type="entry name" value="GRAM DOMAIN CONTAINING 1B, ISOFORM E"/>
    <property type="match status" value="1"/>
</dbReference>
<evidence type="ECO:0000256" key="4">
    <source>
        <dbReference type="SAM" id="Phobius"/>
    </source>
</evidence>
<dbReference type="InterPro" id="IPR031968">
    <property type="entry name" value="VASt"/>
</dbReference>
<organism evidence="6 7">
    <name type="scientific">Coccomyxa subellipsoidea (strain C-169)</name>
    <name type="common">Green microalga</name>
    <dbReference type="NCBI Taxonomy" id="574566"/>
    <lineage>
        <taxon>Eukaryota</taxon>
        <taxon>Viridiplantae</taxon>
        <taxon>Chlorophyta</taxon>
        <taxon>core chlorophytes</taxon>
        <taxon>Trebouxiophyceae</taxon>
        <taxon>Trebouxiophyceae incertae sedis</taxon>
        <taxon>Coccomyxaceae</taxon>
        <taxon>Coccomyxa</taxon>
        <taxon>Coccomyxa subellipsoidea</taxon>
    </lineage>
</organism>
<dbReference type="GO" id="GO:0005886">
    <property type="term" value="C:plasma membrane"/>
    <property type="evidence" value="ECO:0007669"/>
    <property type="project" value="TreeGrafter"/>
</dbReference>
<dbReference type="GO" id="GO:0032366">
    <property type="term" value="P:intracellular sterol transport"/>
    <property type="evidence" value="ECO:0007669"/>
    <property type="project" value="TreeGrafter"/>
</dbReference>
<evidence type="ECO:0000259" key="5">
    <source>
        <dbReference type="PROSITE" id="PS51778"/>
    </source>
</evidence>
<feature type="compositionally biased region" description="Polar residues" evidence="3">
    <location>
        <begin position="63"/>
        <end position="73"/>
    </location>
</feature>
<keyword evidence="4" id="KW-0812">Transmembrane</keyword>
<dbReference type="InterPro" id="IPR051482">
    <property type="entry name" value="Cholesterol_transport"/>
</dbReference>
<keyword evidence="2 4" id="KW-0472">Membrane</keyword>
<accession>I0YN26</accession>
<keyword evidence="7" id="KW-1185">Reference proteome</keyword>
<dbReference type="Pfam" id="PF16016">
    <property type="entry name" value="VASt"/>
    <property type="match status" value="1"/>
</dbReference>
<dbReference type="GO" id="GO:0005789">
    <property type="term" value="C:endoplasmic reticulum membrane"/>
    <property type="evidence" value="ECO:0007669"/>
    <property type="project" value="TreeGrafter"/>
</dbReference>
<dbReference type="PROSITE" id="PS51778">
    <property type="entry name" value="VAST"/>
    <property type="match status" value="1"/>
</dbReference>
<dbReference type="GeneID" id="17037767"/>